<sequence>MNRITVDITGITFKSQIYESVNSLVYRGFRESDGQPIILKMLKQDYPTPDDLSRYQREYEITRQLNLEGVVKVYDLQNYQNTLVILLEDFGGESLKRWLSQKPFSLSEFLPIALQITQSLGQVHHHNIIHKDINPSNLVFNPQTGQVKLIDFGISTVLARENPSLTSPQLLEGTLAYISPEQTGRMNRSLDYRTDFYSLGVTFYELLTHQLPFQTEEALELVHCHIAKQPVPPHVLEPDIPKIISDIVMKLMAKTAEERYQSAWGIHRDLAECWHQLQHTGKISTFLLASADISSRFQIPQKLYGREREVEVLLRAFERVATGEIEVEKEKSEALVSQVSPEKSHIEMMLVAGYSGIGKSVLVQELYKPITQKRGYFIRGKFDPFQRDVPYSAVIQSLTELVRQVLTESEAELQQWRDKLLQAFGANGQVIIDVIPEVELIVGSQSPVPTLGATESQNRFNLVFQNFIKVFGSKKHPLVIFIDDLQWADSATLKLIKLMMTEGVTGTTGEMPTFKKSQHLFFIGAYRDNEVNSIHPLAIALEEMRQQGAIINQITLAPLELKHITDLIADTLHSDLSSVKSLAELVLRKTGGNPFFSNEFLKTLYAENLIRFNLPATSEFESNINHPQNSPWSWDIEQIQAISITDNVLELMLGKLKKLPEFTQQVLRLAACVGFEFDLKTLSIICEKSTLQVSFELIPAIQSELILAISQLDSQLLIQKYKFSHDRIQQAAYALINEEDKKIIHLQIGRLLLQNAAPDGLSEKIFKIVDHFNMGIEMITKPEERDKIAKLNLRAGQRAKAATAYGVAIKYLNAGFKLLPDNSWETQYELALDLHIEAVEVEYLNTNYERSAMLSAVVKHQAKTLLEKVRVYEIEIQSEISQNKLQEALQTGLQVIKMLGVSLPHHPNKLNFWSAQFWTKLQLLGKPIADLKTLPFLIDSHKIAAMRILMNLAAPAYNVNPALLPLVALKMVNLCIEYGNSPWAAYAYGLYGLMLCNSPKTLDSGYRFGQLSLRILEQFDARELKSKVFQVFNSHVRFWKEPLRETIIPLQETVQAGLETGEVEYAGYASAEYCIHLFFSGENLEFLEQKFSQYGDLIEKINQDFSSHYINIWRQLGLKLLDPNLEQYSLIGECFNETEMLPIFRRDNTVLFIFSVYLAKTLLCYLFKNKDEALENARLAERYKEGSVGLFKYSVHNFYYSLVLLSHYPQFTKKEQRKGIQLVSTNQKLMKHWAKHAPCNFQHKYELVEAEKAKVLGKKWQAAELYKQAIQSARKNGYIQEEALAYELAAEFYLDCGMEEIAQTYMTKAYYGYSCWQALAKVKDLEKRYPQLISKSVIANRRKNTITKTTSISTSSRSIESLDLASVMKASQAISGEIILDKLLASLMKILIENAGAQKGLLILETEGKRLIEASGDVGLNQVTVLQSLPVENSVMVSSTIINYVARTQESVLLNDATHEGQFTLDPYIKAHQPKSILCVPLINQGKLISIVYLENNLTTGAFTPERLALLKLLSSQAAISIENAKLYTEVRASESRLNQFLEGVPVGVAVFDTTGKPCYSNRITYQLFGKGVIPETTIEEISKIHHVYKAGTAQEYPTEKLPAVRALKGESVRINDIEIHREDKIIPIETWGTPIYDEKGNIAYAIVALQDITERKKAEIEREKFTAKLFQLNQSFSRFVPRQFLQLLDKESIIDVQLGDAVQQEMSVLFSDIRDFTTLSERMTPQDNFKFINAYLSRMEPAIIEHQGFIDKYIGDAIMALFSGEADNALKAGISMLHRLTEYNQQRMKSGYMPIQIGIGINTGSLMLGTVGGYNRMDGTVISDAVNLASRVENLTKNYGVSLLITHQTFLQLNEPVYAIRPIDRVKVKGKSEVVAVYEVFDADPPEVREGKLTTFQIFIEALHNYNSRHFRKAKQLFSECLRLNPRDKVAQIYQQRCQ</sequence>
<dbReference type="KEGG" id="mic:Mic7113_4040"/>
<dbReference type="Pfam" id="PF13191">
    <property type="entry name" value="AAA_16"/>
    <property type="match status" value="1"/>
</dbReference>
<dbReference type="InterPro" id="IPR041664">
    <property type="entry name" value="AAA_16"/>
</dbReference>
<evidence type="ECO:0000313" key="6">
    <source>
        <dbReference type="Proteomes" id="UP000010471"/>
    </source>
</evidence>
<gene>
    <name evidence="5" type="ORF">Mic7113_4040</name>
</gene>
<evidence type="ECO:0000256" key="1">
    <source>
        <dbReference type="ARBA" id="ARBA00004167"/>
    </source>
</evidence>
<dbReference type="Gene3D" id="3.30.450.20">
    <property type="entry name" value="PAS domain"/>
    <property type="match status" value="1"/>
</dbReference>
<dbReference type="Gene3D" id="3.30.450.40">
    <property type="match status" value="1"/>
</dbReference>
<dbReference type="InterPro" id="IPR003018">
    <property type="entry name" value="GAF"/>
</dbReference>
<dbReference type="GO" id="GO:0016020">
    <property type="term" value="C:membrane"/>
    <property type="evidence" value="ECO:0007669"/>
    <property type="project" value="UniProtKB-SubCell"/>
</dbReference>
<dbReference type="eggNOG" id="COG2203">
    <property type="taxonomic scope" value="Bacteria"/>
</dbReference>
<reference evidence="5 6" key="1">
    <citation type="submission" date="2012-06" db="EMBL/GenBank/DDBJ databases">
        <title>Finished chromosome of genome of Microcoleus sp. PCC 7113.</title>
        <authorList>
            <consortium name="US DOE Joint Genome Institute"/>
            <person name="Gugger M."/>
            <person name="Coursin T."/>
            <person name="Rippka R."/>
            <person name="Tandeau De Marsac N."/>
            <person name="Huntemann M."/>
            <person name="Wei C.-L."/>
            <person name="Han J."/>
            <person name="Detter J.C."/>
            <person name="Han C."/>
            <person name="Tapia R."/>
            <person name="Chen A."/>
            <person name="Kyrpides N."/>
            <person name="Mavromatis K."/>
            <person name="Markowitz V."/>
            <person name="Szeto E."/>
            <person name="Ivanova N."/>
            <person name="Pagani I."/>
            <person name="Pati A."/>
            <person name="Goodwin L."/>
            <person name="Nordberg H.P."/>
            <person name="Cantor M.N."/>
            <person name="Hua S.X."/>
            <person name="Woyke T."/>
            <person name="Kerfeld C.A."/>
        </authorList>
    </citation>
    <scope>NUCLEOTIDE SEQUENCE [LARGE SCALE GENOMIC DNA]</scope>
    <source>
        <strain evidence="5 6">PCC 7113</strain>
    </source>
</reference>
<dbReference type="Proteomes" id="UP000010471">
    <property type="component" value="Chromosome"/>
</dbReference>
<feature type="domain" description="PAC" evidence="3">
    <location>
        <begin position="1609"/>
        <end position="1665"/>
    </location>
</feature>
<dbReference type="InterPro" id="IPR029787">
    <property type="entry name" value="Nucleotide_cyclase"/>
</dbReference>
<dbReference type="SUPFAM" id="SSF55785">
    <property type="entry name" value="PYP-like sensor domain (PAS domain)"/>
    <property type="match status" value="1"/>
</dbReference>
<feature type="domain" description="Guanylate cyclase" evidence="4">
    <location>
        <begin position="1708"/>
        <end position="1834"/>
    </location>
</feature>
<organism evidence="5 6">
    <name type="scientific">Allocoleopsis franciscana PCC 7113</name>
    <dbReference type="NCBI Taxonomy" id="1173027"/>
    <lineage>
        <taxon>Bacteria</taxon>
        <taxon>Bacillati</taxon>
        <taxon>Cyanobacteriota</taxon>
        <taxon>Cyanophyceae</taxon>
        <taxon>Coleofasciculales</taxon>
        <taxon>Coleofasciculaceae</taxon>
        <taxon>Allocoleopsis</taxon>
        <taxon>Allocoleopsis franciscana</taxon>
    </lineage>
</organism>
<dbReference type="SUPFAM" id="SSF55781">
    <property type="entry name" value="GAF domain-like"/>
    <property type="match status" value="1"/>
</dbReference>
<dbReference type="InterPro" id="IPR053159">
    <property type="entry name" value="Hybrid_Histidine_Kinase"/>
</dbReference>
<dbReference type="PROSITE" id="PS50125">
    <property type="entry name" value="GUANYLATE_CYCLASE_2"/>
    <property type="match status" value="1"/>
</dbReference>
<dbReference type="eggNOG" id="COG2202">
    <property type="taxonomic scope" value="Bacteria"/>
</dbReference>
<evidence type="ECO:0000313" key="5">
    <source>
        <dbReference type="EMBL" id="AFZ19745.1"/>
    </source>
</evidence>
<dbReference type="SUPFAM" id="SSF52540">
    <property type="entry name" value="P-loop containing nucleoside triphosphate hydrolases"/>
    <property type="match status" value="1"/>
</dbReference>
<dbReference type="PATRIC" id="fig|1173027.3.peg.4457"/>
<dbReference type="eggNOG" id="COG3899">
    <property type="taxonomic scope" value="Bacteria"/>
</dbReference>
<dbReference type="CDD" id="cd14014">
    <property type="entry name" value="STKc_PknB_like"/>
    <property type="match status" value="1"/>
</dbReference>
<dbReference type="STRING" id="1173027.Mic7113_4040"/>
<dbReference type="PROSITE" id="PS50113">
    <property type="entry name" value="PAC"/>
    <property type="match status" value="1"/>
</dbReference>
<dbReference type="CDD" id="cd07302">
    <property type="entry name" value="CHD"/>
    <property type="match status" value="1"/>
</dbReference>
<feature type="domain" description="Protein kinase" evidence="2">
    <location>
        <begin position="11"/>
        <end position="270"/>
    </location>
</feature>
<evidence type="ECO:0000259" key="2">
    <source>
        <dbReference type="PROSITE" id="PS50011"/>
    </source>
</evidence>
<keyword evidence="6" id="KW-1185">Reference proteome</keyword>
<dbReference type="GO" id="GO:0004672">
    <property type="term" value="F:protein kinase activity"/>
    <property type="evidence" value="ECO:0007669"/>
    <property type="project" value="InterPro"/>
</dbReference>
<accession>K9WH54</accession>
<dbReference type="Gene3D" id="3.30.70.1230">
    <property type="entry name" value="Nucleotide cyclase"/>
    <property type="match status" value="1"/>
</dbReference>
<dbReference type="NCBIfam" id="TIGR00229">
    <property type="entry name" value="sensory_box"/>
    <property type="match status" value="1"/>
</dbReference>
<protein>
    <submittedName>
        <fullName evidence="5">PAS domain S-box</fullName>
    </submittedName>
</protein>
<dbReference type="Pfam" id="PF00069">
    <property type="entry name" value="Pkinase"/>
    <property type="match status" value="1"/>
</dbReference>
<dbReference type="SMART" id="SM00065">
    <property type="entry name" value="GAF"/>
    <property type="match status" value="1"/>
</dbReference>
<evidence type="ECO:0000259" key="4">
    <source>
        <dbReference type="PROSITE" id="PS50125"/>
    </source>
</evidence>
<dbReference type="GO" id="GO:0005524">
    <property type="term" value="F:ATP binding"/>
    <property type="evidence" value="ECO:0007669"/>
    <property type="project" value="InterPro"/>
</dbReference>
<name>K9WH54_9CYAN</name>
<dbReference type="InterPro" id="IPR035965">
    <property type="entry name" value="PAS-like_dom_sf"/>
</dbReference>
<dbReference type="InterPro" id="IPR000719">
    <property type="entry name" value="Prot_kinase_dom"/>
</dbReference>
<dbReference type="PANTHER" id="PTHR43642:SF1">
    <property type="entry name" value="HYBRID SIGNAL TRANSDUCTION HISTIDINE KINASE G"/>
    <property type="match status" value="1"/>
</dbReference>
<dbReference type="Pfam" id="PF00211">
    <property type="entry name" value="Guanylate_cyc"/>
    <property type="match status" value="1"/>
</dbReference>
<dbReference type="Gene3D" id="3.30.200.20">
    <property type="entry name" value="Phosphorylase Kinase, domain 1"/>
    <property type="match status" value="1"/>
</dbReference>
<dbReference type="InterPro" id="IPR027417">
    <property type="entry name" value="P-loop_NTPase"/>
</dbReference>
<evidence type="ECO:0000259" key="3">
    <source>
        <dbReference type="PROSITE" id="PS50113"/>
    </source>
</evidence>
<dbReference type="InterPro" id="IPR000014">
    <property type="entry name" value="PAS"/>
</dbReference>
<dbReference type="InterPro" id="IPR001054">
    <property type="entry name" value="A/G_cyclase"/>
</dbReference>
<dbReference type="PANTHER" id="PTHR43642">
    <property type="entry name" value="HYBRID SIGNAL TRANSDUCTION HISTIDINE KINASE G"/>
    <property type="match status" value="1"/>
</dbReference>
<dbReference type="RefSeq" id="WP_015183881.1">
    <property type="nucleotide sequence ID" value="NC_019738.1"/>
</dbReference>
<dbReference type="OrthoDB" id="573511at2"/>
<proteinExistence type="predicted"/>
<dbReference type="SMART" id="SM00044">
    <property type="entry name" value="CYCc"/>
    <property type="match status" value="1"/>
</dbReference>
<dbReference type="Gene3D" id="3.40.50.300">
    <property type="entry name" value="P-loop containing nucleotide triphosphate hydrolases"/>
    <property type="match status" value="1"/>
</dbReference>
<comment type="subcellular location">
    <subcellularLocation>
        <location evidence="1">Membrane</location>
        <topology evidence="1">Single-pass membrane protein</topology>
    </subcellularLocation>
</comment>
<dbReference type="GO" id="GO:0004016">
    <property type="term" value="F:adenylate cyclase activity"/>
    <property type="evidence" value="ECO:0007669"/>
    <property type="project" value="UniProtKB-ARBA"/>
</dbReference>
<dbReference type="Gene3D" id="1.10.510.10">
    <property type="entry name" value="Transferase(Phosphotransferase) domain 1"/>
    <property type="match status" value="1"/>
</dbReference>
<dbReference type="InterPro" id="IPR000700">
    <property type="entry name" value="PAS-assoc_C"/>
</dbReference>
<dbReference type="InterPro" id="IPR029016">
    <property type="entry name" value="GAF-like_dom_sf"/>
</dbReference>
<dbReference type="SUPFAM" id="SSF55073">
    <property type="entry name" value="Nucleotide cyclase"/>
    <property type="match status" value="1"/>
</dbReference>
<dbReference type="eggNOG" id="COG2114">
    <property type="taxonomic scope" value="Bacteria"/>
</dbReference>
<dbReference type="Pfam" id="PF01590">
    <property type="entry name" value="GAF"/>
    <property type="match status" value="1"/>
</dbReference>
<dbReference type="PROSITE" id="PS50011">
    <property type="entry name" value="PROTEIN_KINASE_DOM"/>
    <property type="match status" value="1"/>
</dbReference>
<dbReference type="HOGENOM" id="CLU_000445_34_1_3"/>
<dbReference type="EMBL" id="CP003630">
    <property type="protein sequence ID" value="AFZ19745.1"/>
    <property type="molecule type" value="Genomic_DNA"/>
</dbReference>
<dbReference type="SUPFAM" id="SSF56112">
    <property type="entry name" value="Protein kinase-like (PK-like)"/>
    <property type="match status" value="1"/>
</dbReference>
<dbReference type="InterPro" id="IPR011009">
    <property type="entry name" value="Kinase-like_dom_sf"/>
</dbReference>
<dbReference type="eggNOG" id="COG0515">
    <property type="taxonomic scope" value="Bacteria"/>
</dbReference>
<dbReference type="GO" id="GO:0035556">
    <property type="term" value="P:intracellular signal transduction"/>
    <property type="evidence" value="ECO:0007669"/>
    <property type="project" value="InterPro"/>
</dbReference>
<dbReference type="GO" id="GO:0009190">
    <property type="term" value="P:cyclic nucleotide biosynthetic process"/>
    <property type="evidence" value="ECO:0007669"/>
    <property type="project" value="InterPro"/>
</dbReference>